<dbReference type="SMART" id="SM00354">
    <property type="entry name" value="HTH_LACI"/>
    <property type="match status" value="1"/>
</dbReference>
<dbReference type="Pfam" id="PF13377">
    <property type="entry name" value="Peripla_BP_3"/>
    <property type="match status" value="1"/>
</dbReference>
<evidence type="ECO:0000256" key="2">
    <source>
        <dbReference type="ARBA" id="ARBA00023125"/>
    </source>
</evidence>
<dbReference type="PANTHER" id="PTHR30146:SF138">
    <property type="entry name" value="TRANSCRIPTIONAL REGULATORY PROTEIN"/>
    <property type="match status" value="1"/>
</dbReference>
<dbReference type="RefSeq" id="WP_075664526.1">
    <property type="nucleotide sequence ID" value="NZ_CP009247.1"/>
</dbReference>
<dbReference type="GO" id="GO:0000976">
    <property type="term" value="F:transcription cis-regulatory region binding"/>
    <property type="evidence" value="ECO:0007669"/>
    <property type="project" value="TreeGrafter"/>
</dbReference>
<dbReference type="PROSITE" id="PS50932">
    <property type="entry name" value="HTH_LACI_2"/>
    <property type="match status" value="1"/>
</dbReference>
<dbReference type="Gene3D" id="1.10.260.40">
    <property type="entry name" value="lambda repressor-like DNA-binding domains"/>
    <property type="match status" value="1"/>
</dbReference>
<organism evidence="5 6">
    <name type="scientific">Corynebacterium frankenforstense DSM 45800</name>
    <dbReference type="NCBI Taxonomy" id="1437875"/>
    <lineage>
        <taxon>Bacteria</taxon>
        <taxon>Bacillati</taxon>
        <taxon>Actinomycetota</taxon>
        <taxon>Actinomycetes</taxon>
        <taxon>Mycobacteriales</taxon>
        <taxon>Corynebacteriaceae</taxon>
        <taxon>Corynebacterium</taxon>
    </lineage>
</organism>
<keyword evidence="2" id="KW-0238">DNA-binding</keyword>
<gene>
    <name evidence="5" type="ORF">CFRA_10150</name>
</gene>
<evidence type="ECO:0000256" key="3">
    <source>
        <dbReference type="ARBA" id="ARBA00023163"/>
    </source>
</evidence>
<reference evidence="5 6" key="1">
    <citation type="submission" date="2014-08" db="EMBL/GenBank/DDBJ databases">
        <title>Complete genome sequence of Corynebacterium frankenforstense ST18(T) (=DSM 45800(T)), isolated from raw cow milk.</title>
        <authorList>
            <person name="Ruckert C."/>
            <person name="Albersmeier A."/>
            <person name="Winkler A."/>
            <person name="Lipski A."/>
            <person name="Kalinowski J."/>
        </authorList>
    </citation>
    <scope>NUCLEOTIDE SEQUENCE [LARGE SCALE GENOMIC DNA]</scope>
    <source>
        <strain evidence="5 6">ST18</strain>
    </source>
</reference>
<sequence length="367" mass="38152">MPRRSQRHPTLASLAADLGVSRTTVSNAYNHPEQLSAELRERILAAAVARGYQGPDPAARSLRTKRTGAIGVVLTEDLTYAFEDRASVDFLAGVAEATAGTQTSLTLIPVGPDATSPTSPVAAAVVDGFLVYSVAEGDPYLSAAQGRGLPVVVCGQPGDVAGADFVGIDDRTAIAPAARALVDAGHRRVGVLAIRLLAEPTSGAVDLDQLDRAALHIQRDRIRGVLDELAAAGVDPATVPVVTRHINDPRNAYDAAHELLEAHPGITAVACTTDSMAFGVLDYARDHGIDVPGELSVTGFDGVSRALETGLTTVVQPNVEKGKVAARLLADAVDARLSDHAREHERVVLDTTFAPGATVAAPRKGTA</sequence>
<dbReference type="CDD" id="cd06279">
    <property type="entry name" value="PBP1_LacI-like"/>
    <property type="match status" value="1"/>
</dbReference>
<dbReference type="InterPro" id="IPR010982">
    <property type="entry name" value="Lambda_DNA-bd_dom_sf"/>
</dbReference>
<dbReference type="CDD" id="cd01392">
    <property type="entry name" value="HTH_LacI"/>
    <property type="match status" value="1"/>
</dbReference>
<feature type="domain" description="HTH lacI-type" evidence="4">
    <location>
        <begin position="9"/>
        <end position="64"/>
    </location>
</feature>
<protein>
    <submittedName>
        <fullName evidence="5">LacI family transcriptional regulator</fullName>
    </submittedName>
</protein>
<keyword evidence="1" id="KW-0805">Transcription regulation</keyword>
<dbReference type="KEGG" id="cfk:CFRA_10150"/>
<dbReference type="EMBL" id="CP009247">
    <property type="protein sequence ID" value="APT89534.1"/>
    <property type="molecule type" value="Genomic_DNA"/>
</dbReference>
<dbReference type="SUPFAM" id="SSF47413">
    <property type="entry name" value="lambda repressor-like DNA-binding domains"/>
    <property type="match status" value="1"/>
</dbReference>
<dbReference type="Proteomes" id="UP000185434">
    <property type="component" value="Chromosome"/>
</dbReference>
<proteinExistence type="predicted"/>
<dbReference type="InterPro" id="IPR000843">
    <property type="entry name" value="HTH_LacI"/>
</dbReference>
<keyword evidence="3" id="KW-0804">Transcription</keyword>
<evidence type="ECO:0000256" key="1">
    <source>
        <dbReference type="ARBA" id="ARBA00023015"/>
    </source>
</evidence>
<dbReference type="GO" id="GO:0003700">
    <property type="term" value="F:DNA-binding transcription factor activity"/>
    <property type="evidence" value="ECO:0007669"/>
    <property type="project" value="TreeGrafter"/>
</dbReference>
<keyword evidence="6" id="KW-1185">Reference proteome</keyword>
<dbReference type="Gene3D" id="3.40.50.2300">
    <property type="match status" value="2"/>
</dbReference>
<dbReference type="AlphaFoldDB" id="A0A1L7CUM6"/>
<evidence type="ECO:0000259" key="4">
    <source>
        <dbReference type="PROSITE" id="PS50932"/>
    </source>
</evidence>
<name>A0A1L7CUM6_9CORY</name>
<accession>A0A1L7CUM6</accession>
<dbReference type="InterPro" id="IPR046335">
    <property type="entry name" value="LacI/GalR-like_sensor"/>
</dbReference>
<dbReference type="OrthoDB" id="5171752at2"/>
<evidence type="ECO:0000313" key="6">
    <source>
        <dbReference type="Proteomes" id="UP000185434"/>
    </source>
</evidence>
<dbReference type="InterPro" id="IPR028082">
    <property type="entry name" value="Peripla_BP_I"/>
</dbReference>
<dbReference type="STRING" id="1437875.CFRA_10150"/>
<dbReference type="SUPFAM" id="SSF53822">
    <property type="entry name" value="Periplasmic binding protein-like I"/>
    <property type="match status" value="1"/>
</dbReference>
<dbReference type="PANTHER" id="PTHR30146">
    <property type="entry name" value="LACI-RELATED TRANSCRIPTIONAL REPRESSOR"/>
    <property type="match status" value="1"/>
</dbReference>
<evidence type="ECO:0000313" key="5">
    <source>
        <dbReference type="EMBL" id="APT89534.1"/>
    </source>
</evidence>